<evidence type="ECO:0000313" key="1">
    <source>
        <dbReference type="EMBL" id="KAL3819043.1"/>
    </source>
</evidence>
<proteinExistence type="predicted"/>
<dbReference type="Proteomes" id="UP001634393">
    <property type="component" value="Unassembled WGS sequence"/>
</dbReference>
<keyword evidence="2" id="KW-1185">Reference proteome</keyword>
<name>A0ABD3S3S8_9LAMI</name>
<protein>
    <submittedName>
        <fullName evidence="1">Uncharacterized protein</fullName>
    </submittedName>
</protein>
<dbReference type="AlphaFoldDB" id="A0ABD3S3S8"/>
<organism evidence="1 2">
    <name type="scientific">Penstemon smallii</name>
    <dbReference type="NCBI Taxonomy" id="265156"/>
    <lineage>
        <taxon>Eukaryota</taxon>
        <taxon>Viridiplantae</taxon>
        <taxon>Streptophyta</taxon>
        <taxon>Embryophyta</taxon>
        <taxon>Tracheophyta</taxon>
        <taxon>Spermatophyta</taxon>
        <taxon>Magnoliopsida</taxon>
        <taxon>eudicotyledons</taxon>
        <taxon>Gunneridae</taxon>
        <taxon>Pentapetalae</taxon>
        <taxon>asterids</taxon>
        <taxon>lamiids</taxon>
        <taxon>Lamiales</taxon>
        <taxon>Plantaginaceae</taxon>
        <taxon>Cheloneae</taxon>
        <taxon>Penstemon</taxon>
    </lineage>
</organism>
<gene>
    <name evidence="1" type="ORF">ACJIZ3_004948</name>
</gene>
<reference evidence="1 2" key="1">
    <citation type="submission" date="2024-12" db="EMBL/GenBank/DDBJ databases">
        <title>The unique morphological basis and parallel evolutionary history of personate flowers in Penstemon.</title>
        <authorList>
            <person name="Depatie T.H."/>
            <person name="Wessinger C.A."/>
        </authorList>
    </citation>
    <scope>NUCLEOTIDE SEQUENCE [LARGE SCALE GENOMIC DNA]</scope>
    <source>
        <strain evidence="1">WTNN_2</strain>
        <tissue evidence="1">Leaf</tissue>
    </source>
</reference>
<evidence type="ECO:0000313" key="2">
    <source>
        <dbReference type="Proteomes" id="UP001634393"/>
    </source>
</evidence>
<comment type="caution">
    <text evidence="1">The sequence shown here is derived from an EMBL/GenBank/DDBJ whole genome shotgun (WGS) entry which is preliminary data.</text>
</comment>
<accession>A0ABD3S3S8</accession>
<dbReference type="EMBL" id="JBJXBP010000007">
    <property type="protein sequence ID" value="KAL3819043.1"/>
    <property type="molecule type" value="Genomic_DNA"/>
</dbReference>
<sequence>MEENQTLKGSRRRSIGKIEVIKRLTVEVLVEMLVEKEEVVNMDMDIVAVLCLMAEVEEI</sequence>